<reference evidence="1 2" key="1">
    <citation type="submission" date="2023-01" db="EMBL/GenBank/DDBJ databases">
        <title>Analysis of 21 Apiospora genomes using comparative genomics revels a genus with tremendous synthesis potential of carbohydrate active enzymes and secondary metabolites.</title>
        <authorList>
            <person name="Sorensen T."/>
        </authorList>
    </citation>
    <scope>NUCLEOTIDE SEQUENCE [LARGE SCALE GENOMIC DNA]</scope>
    <source>
        <strain evidence="1 2">CBS 24483</strain>
    </source>
</reference>
<dbReference type="EMBL" id="JAQQWE010000003">
    <property type="protein sequence ID" value="KAK7959489.1"/>
    <property type="molecule type" value="Genomic_DNA"/>
</dbReference>
<gene>
    <name evidence="1" type="ORF">PG986_004343</name>
</gene>
<evidence type="ECO:0000313" key="1">
    <source>
        <dbReference type="EMBL" id="KAK7959489.1"/>
    </source>
</evidence>
<sequence length="77" mass="8488">MSAPNPALRREVIAIYKAHVVQSSLYLSDTKQNSSTWAETIPKAIPGSGRDCTVPSWRAPTFATKRRYGKALLEPSL</sequence>
<dbReference type="Proteomes" id="UP001391051">
    <property type="component" value="Unassembled WGS sequence"/>
</dbReference>
<keyword evidence="2" id="KW-1185">Reference proteome</keyword>
<dbReference type="GeneID" id="92073627"/>
<accession>A0ABR1QMB4</accession>
<organism evidence="1 2">
    <name type="scientific">Apiospora aurea</name>
    <dbReference type="NCBI Taxonomy" id="335848"/>
    <lineage>
        <taxon>Eukaryota</taxon>
        <taxon>Fungi</taxon>
        <taxon>Dikarya</taxon>
        <taxon>Ascomycota</taxon>
        <taxon>Pezizomycotina</taxon>
        <taxon>Sordariomycetes</taxon>
        <taxon>Xylariomycetidae</taxon>
        <taxon>Amphisphaeriales</taxon>
        <taxon>Apiosporaceae</taxon>
        <taxon>Apiospora</taxon>
    </lineage>
</organism>
<comment type="caution">
    <text evidence="1">The sequence shown here is derived from an EMBL/GenBank/DDBJ whole genome shotgun (WGS) entry which is preliminary data.</text>
</comment>
<dbReference type="RefSeq" id="XP_066703192.1">
    <property type="nucleotide sequence ID" value="XM_066840565.1"/>
</dbReference>
<protein>
    <submittedName>
        <fullName evidence="1">Uncharacterized protein</fullName>
    </submittedName>
</protein>
<proteinExistence type="predicted"/>
<name>A0ABR1QMB4_9PEZI</name>
<evidence type="ECO:0000313" key="2">
    <source>
        <dbReference type="Proteomes" id="UP001391051"/>
    </source>
</evidence>